<dbReference type="Pfam" id="PF14243">
    <property type="entry name" value="R2K_3"/>
    <property type="match status" value="1"/>
</dbReference>
<protein>
    <recommendedName>
        <fullName evidence="1">ATP-grasp domain-containing protein</fullName>
    </recommendedName>
</protein>
<organism evidence="2 3">
    <name type="scientific">Actinoplanes nipponensis</name>
    <dbReference type="NCBI Taxonomy" id="135950"/>
    <lineage>
        <taxon>Bacteria</taxon>
        <taxon>Bacillati</taxon>
        <taxon>Actinomycetota</taxon>
        <taxon>Actinomycetes</taxon>
        <taxon>Micromonosporales</taxon>
        <taxon>Micromonosporaceae</taxon>
        <taxon>Actinoplanes</taxon>
    </lineage>
</organism>
<evidence type="ECO:0000313" key="2">
    <source>
        <dbReference type="EMBL" id="GIE49102.1"/>
    </source>
</evidence>
<evidence type="ECO:0000313" key="3">
    <source>
        <dbReference type="Proteomes" id="UP000647172"/>
    </source>
</evidence>
<dbReference type="RefSeq" id="WP_239129863.1">
    <property type="nucleotide sequence ID" value="NZ_BAAAYJ010000052.1"/>
</dbReference>
<accession>A0A919MLR7</accession>
<sequence>MLIPGDVLRPRRPDEHFAAEAAAARAAGWTVALVDHDALAAGGPADAAVARVPAGEDAVYRGWMLGADRYAAMAAALTRRGVTLRTGPEAYRRAHEVPGWAAALTGLTPDTVWTHGAGRADFDRARAELGGGPAVLRDWTKSMKHYWYEAVYVPELGDAEAAWRVASRLRELRGDEFTGGFVLRRFEEFGGAEARTWWVAGECRLVTAHPDTPYEPPPPGLVPDAVAPAVAALGLPFVTVDLALRADGEWRVIEVGDGQVSDRPVSTPAEELVAALKTEVDAPGS</sequence>
<keyword evidence="3" id="KW-1185">Reference proteome</keyword>
<gene>
    <name evidence="2" type="ORF">Ani05nite_26360</name>
</gene>
<name>A0A919MLR7_9ACTN</name>
<dbReference type="AlphaFoldDB" id="A0A919MLR7"/>
<evidence type="ECO:0000259" key="1">
    <source>
        <dbReference type="Pfam" id="PF14243"/>
    </source>
</evidence>
<comment type="caution">
    <text evidence="2">The sequence shown here is derived from an EMBL/GenBank/DDBJ whole genome shotgun (WGS) entry which is preliminary data.</text>
</comment>
<feature type="domain" description="ATP-grasp" evidence="1">
    <location>
        <begin position="128"/>
        <end position="276"/>
    </location>
</feature>
<dbReference type="EMBL" id="BOMQ01000030">
    <property type="protein sequence ID" value="GIE49102.1"/>
    <property type="molecule type" value="Genomic_DNA"/>
</dbReference>
<proteinExistence type="predicted"/>
<dbReference type="Proteomes" id="UP000647172">
    <property type="component" value="Unassembled WGS sequence"/>
</dbReference>
<dbReference type="InterPro" id="IPR025643">
    <property type="entry name" value="R2K_3"/>
</dbReference>
<reference evidence="2" key="1">
    <citation type="submission" date="2021-01" db="EMBL/GenBank/DDBJ databases">
        <title>Whole genome shotgun sequence of Actinoplanes nipponensis NBRC 14063.</title>
        <authorList>
            <person name="Komaki H."/>
            <person name="Tamura T."/>
        </authorList>
    </citation>
    <scope>NUCLEOTIDE SEQUENCE</scope>
    <source>
        <strain evidence="2">NBRC 14063</strain>
    </source>
</reference>